<name>A0A316AMR7_9FIRM</name>
<reference evidence="2" key="1">
    <citation type="submission" date="2017-07" db="EMBL/GenBank/DDBJ databases">
        <authorList>
            <person name="Varghese N."/>
            <person name="Submissions S."/>
        </authorList>
    </citation>
    <scope>NUCLEOTIDE SEQUENCE [LARGE SCALE GENOMIC DNA]</scope>
    <source>
        <strain evidence="2">NLAE-zl-C134</strain>
    </source>
</reference>
<proteinExistence type="predicted"/>
<accession>A0A316AMR7</accession>
<dbReference type="EMBL" id="UHJJ01000002">
    <property type="protein sequence ID" value="SUQ12873.1"/>
    <property type="molecule type" value="Genomic_DNA"/>
</dbReference>
<gene>
    <name evidence="1" type="ORF">SAMN05216529_10288</name>
</gene>
<organism evidence="1 2">
    <name type="scientific">Faecalicatena contorta</name>
    <dbReference type="NCBI Taxonomy" id="39482"/>
    <lineage>
        <taxon>Bacteria</taxon>
        <taxon>Bacillati</taxon>
        <taxon>Bacillota</taxon>
        <taxon>Clostridia</taxon>
        <taxon>Lachnospirales</taxon>
        <taxon>Lachnospiraceae</taxon>
        <taxon>Faecalicatena</taxon>
    </lineage>
</organism>
<evidence type="ECO:0000313" key="2">
    <source>
        <dbReference type="Proteomes" id="UP000254051"/>
    </source>
</evidence>
<dbReference type="AlphaFoldDB" id="A0A316AMR7"/>
<evidence type="ECO:0000313" key="1">
    <source>
        <dbReference type="EMBL" id="SUQ12873.1"/>
    </source>
</evidence>
<dbReference type="Proteomes" id="UP000254051">
    <property type="component" value="Unassembled WGS sequence"/>
</dbReference>
<sequence length="74" mass="8198">MLPKKSDDGPEKLGDSISIRVRPALADIKNSNCLKTADWGCGNYSLHLEDFALLMEMDVEKVLANAAYLNTKEE</sequence>
<keyword evidence="2" id="KW-1185">Reference proteome</keyword>
<dbReference type="RefSeq" id="WP_109708902.1">
    <property type="nucleotide sequence ID" value="NZ_QGDS01000002.1"/>
</dbReference>
<protein>
    <submittedName>
        <fullName evidence="1">Uncharacterized protein</fullName>
    </submittedName>
</protein>